<evidence type="ECO:0000256" key="4">
    <source>
        <dbReference type="ARBA" id="ARBA00023136"/>
    </source>
</evidence>
<dbReference type="Proteomes" id="UP001154282">
    <property type="component" value="Unassembled WGS sequence"/>
</dbReference>
<reference evidence="5" key="1">
    <citation type="submission" date="2022-08" db="EMBL/GenBank/DDBJ databases">
        <authorList>
            <person name="Gutierrez-Valencia J."/>
        </authorList>
    </citation>
    <scope>NUCLEOTIDE SEQUENCE</scope>
</reference>
<sequence length="83" mass="8888">TIHHSHFSDPFITFIFQAGRIIANLIVVGSGVLGGPAQAYRQALQNASRNGVAHEAVQSMKKVSKTMTESEARQILGVSENAP</sequence>
<dbReference type="InterPro" id="IPR005341">
    <property type="entry name" value="Tim16"/>
</dbReference>
<dbReference type="EMBL" id="CAMGYJ010000011">
    <property type="protein sequence ID" value="CAI0559473.1"/>
    <property type="molecule type" value="Genomic_DNA"/>
</dbReference>
<dbReference type="PANTHER" id="PTHR12388">
    <property type="entry name" value="MITOCHONDRIA ASSOCIATED GRANULOCYTE MACROPHAGE CSF SIGNALING MOLECULE"/>
    <property type="match status" value="1"/>
</dbReference>
<comment type="subcellular location">
    <subcellularLocation>
        <location evidence="1">Mitochondrion inner membrane</location>
    </subcellularLocation>
</comment>
<gene>
    <name evidence="5" type="ORF">LITE_LOCUS49235</name>
</gene>
<comment type="caution">
    <text evidence="5">The sequence shown here is derived from an EMBL/GenBank/DDBJ whole genome shotgun (WGS) entry which is preliminary data.</text>
</comment>
<keyword evidence="3" id="KW-0496">Mitochondrion</keyword>
<evidence type="ECO:0000256" key="1">
    <source>
        <dbReference type="ARBA" id="ARBA00004273"/>
    </source>
</evidence>
<keyword evidence="6" id="KW-1185">Reference proteome</keyword>
<dbReference type="GO" id="GO:0005744">
    <property type="term" value="C:TIM23 mitochondrial import inner membrane translocase complex"/>
    <property type="evidence" value="ECO:0007669"/>
    <property type="project" value="InterPro"/>
</dbReference>
<protein>
    <submittedName>
        <fullName evidence="5">Uncharacterized protein</fullName>
    </submittedName>
</protein>
<accession>A0AAV0RTD3</accession>
<evidence type="ECO:0000313" key="5">
    <source>
        <dbReference type="EMBL" id="CAI0559473.1"/>
    </source>
</evidence>
<proteinExistence type="predicted"/>
<feature type="non-terminal residue" evidence="5">
    <location>
        <position position="1"/>
    </location>
</feature>
<evidence type="ECO:0000256" key="2">
    <source>
        <dbReference type="ARBA" id="ARBA00022792"/>
    </source>
</evidence>
<dbReference type="GO" id="GO:0030150">
    <property type="term" value="P:protein import into mitochondrial matrix"/>
    <property type="evidence" value="ECO:0007669"/>
    <property type="project" value="InterPro"/>
</dbReference>
<evidence type="ECO:0000256" key="3">
    <source>
        <dbReference type="ARBA" id="ARBA00023128"/>
    </source>
</evidence>
<keyword evidence="2" id="KW-0999">Mitochondrion inner membrane</keyword>
<keyword evidence="4" id="KW-0472">Membrane</keyword>
<dbReference type="PANTHER" id="PTHR12388:SF0">
    <property type="entry name" value="MITOCHONDRIAL IMPORT INNER MEMBRANE TRANSLOCASE SUBUNIT TIM16"/>
    <property type="match status" value="1"/>
</dbReference>
<dbReference type="AlphaFoldDB" id="A0AAV0RTD3"/>
<evidence type="ECO:0000313" key="6">
    <source>
        <dbReference type="Proteomes" id="UP001154282"/>
    </source>
</evidence>
<organism evidence="5 6">
    <name type="scientific">Linum tenue</name>
    <dbReference type="NCBI Taxonomy" id="586396"/>
    <lineage>
        <taxon>Eukaryota</taxon>
        <taxon>Viridiplantae</taxon>
        <taxon>Streptophyta</taxon>
        <taxon>Embryophyta</taxon>
        <taxon>Tracheophyta</taxon>
        <taxon>Spermatophyta</taxon>
        <taxon>Magnoliopsida</taxon>
        <taxon>eudicotyledons</taxon>
        <taxon>Gunneridae</taxon>
        <taxon>Pentapetalae</taxon>
        <taxon>rosids</taxon>
        <taxon>fabids</taxon>
        <taxon>Malpighiales</taxon>
        <taxon>Linaceae</taxon>
        <taxon>Linum</taxon>
    </lineage>
</organism>
<name>A0AAV0RTD3_9ROSI</name>